<dbReference type="Pfam" id="PF01323">
    <property type="entry name" value="DSBA"/>
    <property type="match status" value="1"/>
</dbReference>
<dbReference type="CDD" id="cd03024">
    <property type="entry name" value="DsbA_FrnE"/>
    <property type="match status" value="1"/>
</dbReference>
<sequence length="215" mass="24291">MLIDIVIHGDILCPWCFLQKKTLEEAMERYQALHPEVEFDVTWKPFLLYPTLRRGDKRALYEKLMSPEKLRLFTSRLQTAGARYGIEFSVTGKTGPSQSAHRLVALTLETRGANVQSAFLDALFRGHFENGADVADEAWLMHIGRTEAKLEDSDMRAALLGPGLGKTLEDEVRTAAIAGVEAVPCVTVQKKYRVGGYQESDIFESLFDKIRRENR</sequence>
<dbReference type="AlphaFoldDB" id="A0A8H5T733"/>
<dbReference type="Gene3D" id="3.40.30.10">
    <property type="entry name" value="Glutaredoxin"/>
    <property type="match status" value="1"/>
</dbReference>
<organism evidence="2 3">
    <name type="scientific">Fusarium denticulatum</name>
    <dbReference type="NCBI Taxonomy" id="48507"/>
    <lineage>
        <taxon>Eukaryota</taxon>
        <taxon>Fungi</taxon>
        <taxon>Dikarya</taxon>
        <taxon>Ascomycota</taxon>
        <taxon>Pezizomycotina</taxon>
        <taxon>Sordariomycetes</taxon>
        <taxon>Hypocreomycetidae</taxon>
        <taxon>Hypocreales</taxon>
        <taxon>Nectriaceae</taxon>
        <taxon>Fusarium</taxon>
        <taxon>Fusarium fujikuroi species complex</taxon>
    </lineage>
</organism>
<keyword evidence="3" id="KW-1185">Reference proteome</keyword>
<evidence type="ECO:0000313" key="3">
    <source>
        <dbReference type="Proteomes" id="UP000562682"/>
    </source>
</evidence>
<keyword evidence="2" id="KW-0413">Isomerase</keyword>
<dbReference type="Proteomes" id="UP000562682">
    <property type="component" value="Unassembled WGS sequence"/>
</dbReference>
<dbReference type="GO" id="GO:0016491">
    <property type="term" value="F:oxidoreductase activity"/>
    <property type="evidence" value="ECO:0007669"/>
    <property type="project" value="InterPro"/>
</dbReference>
<protein>
    <submittedName>
        <fullName evidence="2">Dithiol-disulfide isomerase</fullName>
    </submittedName>
</protein>
<accession>A0A8H5T733</accession>
<dbReference type="InterPro" id="IPR001853">
    <property type="entry name" value="DSBA-like_thioredoxin_dom"/>
</dbReference>
<evidence type="ECO:0000259" key="1">
    <source>
        <dbReference type="Pfam" id="PF01323"/>
    </source>
</evidence>
<gene>
    <name evidence="2" type="ORF">FDENT_12245</name>
</gene>
<dbReference type="EMBL" id="JAAOAK010000411">
    <property type="protein sequence ID" value="KAF5666894.1"/>
    <property type="molecule type" value="Genomic_DNA"/>
</dbReference>
<feature type="domain" description="DSBA-like thioredoxin" evidence="1">
    <location>
        <begin position="5"/>
        <end position="205"/>
    </location>
</feature>
<dbReference type="GO" id="GO:0016853">
    <property type="term" value="F:isomerase activity"/>
    <property type="evidence" value="ECO:0007669"/>
    <property type="project" value="UniProtKB-KW"/>
</dbReference>
<dbReference type="PANTHER" id="PTHR13887:SF41">
    <property type="entry name" value="THIOREDOXIN SUPERFAMILY PROTEIN"/>
    <property type="match status" value="1"/>
</dbReference>
<dbReference type="PANTHER" id="PTHR13887">
    <property type="entry name" value="GLUTATHIONE S-TRANSFERASE KAPPA"/>
    <property type="match status" value="1"/>
</dbReference>
<name>A0A8H5T733_9HYPO</name>
<dbReference type="InterPro" id="IPR036249">
    <property type="entry name" value="Thioredoxin-like_sf"/>
</dbReference>
<dbReference type="SUPFAM" id="SSF52833">
    <property type="entry name" value="Thioredoxin-like"/>
    <property type="match status" value="1"/>
</dbReference>
<comment type="caution">
    <text evidence="2">The sequence shown here is derived from an EMBL/GenBank/DDBJ whole genome shotgun (WGS) entry which is preliminary data.</text>
</comment>
<reference evidence="2 3" key="1">
    <citation type="submission" date="2020-05" db="EMBL/GenBank/DDBJ databases">
        <title>Identification and distribution of gene clusters putatively required for synthesis of sphingolipid metabolism inhibitors in phylogenetically diverse species of the filamentous fungus Fusarium.</title>
        <authorList>
            <person name="Kim H.-S."/>
            <person name="Busman M."/>
            <person name="Brown D.W."/>
            <person name="Divon H."/>
            <person name="Uhlig S."/>
            <person name="Proctor R.H."/>
        </authorList>
    </citation>
    <scope>NUCLEOTIDE SEQUENCE [LARGE SCALE GENOMIC DNA]</scope>
    <source>
        <strain evidence="2 3">NRRL 25311</strain>
    </source>
</reference>
<evidence type="ECO:0000313" key="2">
    <source>
        <dbReference type="EMBL" id="KAF5666894.1"/>
    </source>
</evidence>
<proteinExistence type="predicted"/>